<evidence type="ECO:0000256" key="3">
    <source>
        <dbReference type="PROSITE-ProRule" id="PRU00176"/>
    </source>
</evidence>
<evidence type="ECO:0000313" key="6">
    <source>
        <dbReference type="EMBL" id="GAQ91278.1"/>
    </source>
</evidence>
<dbReference type="AlphaFoldDB" id="A0A1Y1ISW7"/>
<keyword evidence="7" id="KW-1185">Reference proteome</keyword>
<evidence type="ECO:0000313" key="7">
    <source>
        <dbReference type="Proteomes" id="UP000054558"/>
    </source>
</evidence>
<name>A0A1Y1ISW7_KLENI</name>
<feature type="domain" description="RRM" evidence="5">
    <location>
        <begin position="60"/>
        <end position="138"/>
    </location>
</feature>
<dbReference type="Pfam" id="PF00076">
    <property type="entry name" value="RRM_1"/>
    <property type="match status" value="1"/>
</dbReference>
<evidence type="ECO:0000256" key="1">
    <source>
        <dbReference type="ARBA" id="ARBA00004123"/>
    </source>
</evidence>
<evidence type="ECO:0000259" key="5">
    <source>
        <dbReference type="PROSITE" id="PS50102"/>
    </source>
</evidence>
<dbReference type="InterPro" id="IPR000504">
    <property type="entry name" value="RRM_dom"/>
</dbReference>
<reference evidence="6 7" key="1">
    <citation type="journal article" date="2014" name="Nat. Commun.">
        <title>Klebsormidium flaccidum genome reveals primary factors for plant terrestrial adaptation.</title>
        <authorList>
            <person name="Hori K."/>
            <person name="Maruyama F."/>
            <person name="Fujisawa T."/>
            <person name="Togashi T."/>
            <person name="Yamamoto N."/>
            <person name="Seo M."/>
            <person name="Sato S."/>
            <person name="Yamada T."/>
            <person name="Mori H."/>
            <person name="Tajima N."/>
            <person name="Moriyama T."/>
            <person name="Ikeuchi M."/>
            <person name="Watanabe M."/>
            <person name="Wada H."/>
            <person name="Kobayashi K."/>
            <person name="Saito M."/>
            <person name="Masuda T."/>
            <person name="Sasaki-Sekimoto Y."/>
            <person name="Mashiguchi K."/>
            <person name="Awai K."/>
            <person name="Shimojima M."/>
            <person name="Masuda S."/>
            <person name="Iwai M."/>
            <person name="Nobusawa T."/>
            <person name="Narise T."/>
            <person name="Kondo S."/>
            <person name="Saito H."/>
            <person name="Sato R."/>
            <person name="Murakawa M."/>
            <person name="Ihara Y."/>
            <person name="Oshima-Yamada Y."/>
            <person name="Ohtaka K."/>
            <person name="Satoh M."/>
            <person name="Sonobe K."/>
            <person name="Ishii M."/>
            <person name="Ohtani R."/>
            <person name="Kanamori-Sato M."/>
            <person name="Honoki R."/>
            <person name="Miyazaki D."/>
            <person name="Mochizuki H."/>
            <person name="Umetsu J."/>
            <person name="Higashi K."/>
            <person name="Shibata D."/>
            <person name="Kamiya Y."/>
            <person name="Sato N."/>
            <person name="Nakamura Y."/>
            <person name="Tabata S."/>
            <person name="Ida S."/>
            <person name="Kurokawa K."/>
            <person name="Ohta H."/>
        </authorList>
    </citation>
    <scope>NUCLEOTIDE SEQUENCE [LARGE SCALE GENOMIC DNA]</scope>
    <source>
        <strain evidence="6 7">NIES-2285</strain>
    </source>
</reference>
<sequence length="217" mass="24835">MADPTKGVFYSRSYHPIQAGSIDGTDTEPHDRAISRALVVKDLKLYHPEKDVAANKDPFCVIFVGRLAEKTTETTLHEVASRYGRVRKLRIVRHIVTGASRRYAFVEYESEEGMRRAYRRMHREVVDGSQILVDYTRQQLMPGWIPRRLGGGLSGFKESGQLRFGGRDKPFRAPLRPIPKKQLSELGIDPPPEGRYLYRSQTPPLPHRTERPSLPQE</sequence>
<accession>A0A1Y1ISW7</accession>
<dbReference type="GO" id="GO:1990904">
    <property type="term" value="C:ribonucleoprotein complex"/>
    <property type="evidence" value="ECO:0007669"/>
    <property type="project" value="UniProtKB-ARBA"/>
</dbReference>
<evidence type="ECO:0000256" key="2">
    <source>
        <dbReference type="ARBA" id="ARBA00023242"/>
    </source>
</evidence>
<dbReference type="Gene3D" id="3.30.70.330">
    <property type="match status" value="1"/>
</dbReference>
<dbReference type="GO" id="GO:0005634">
    <property type="term" value="C:nucleus"/>
    <property type="evidence" value="ECO:0007669"/>
    <property type="project" value="UniProtKB-SubCell"/>
</dbReference>
<keyword evidence="3" id="KW-0694">RNA-binding</keyword>
<gene>
    <name evidence="6" type="ORF">KFL_007570010</name>
</gene>
<dbReference type="FunFam" id="3.30.70.330:FF:000132">
    <property type="entry name" value="Small nuclear ribonucleoprotein U11/U12 subunit 35"/>
    <property type="match status" value="1"/>
</dbReference>
<dbReference type="InterPro" id="IPR012677">
    <property type="entry name" value="Nucleotide-bd_a/b_plait_sf"/>
</dbReference>
<protein>
    <recommendedName>
        <fullName evidence="5">RRM domain-containing protein</fullName>
    </recommendedName>
</protein>
<dbReference type="SMART" id="SM00360">
    <property type="entry name" value="RRM"/>
    <property type="match status" value="1"/>
</dbReference>
<dbReference type="InterPro" id="IPR035979">
    <property type="entry name" value="RBD_domain_sf"/>
</dbReference>
<dbReference type="GO" id="GO:0003729">
    <property type="term" value="F:mRNA binding"/>
    <property type="evidence" value="ECO:0000318"/>
    <property type="project" value="GO_Central"/>
</dbReference>
<dbReference type="OrthoDB" id="6159137at2759"/>
<dbReference type="STRING" id="105231.A0A1Y1ISW7"/>
<keyword evidence="2" id="KW-0539">Nucleus</keyword>
<dbReference type="PANTHER" id="PTHR13952">
    <property type="entry name" value="U1 SMALL NUCLEAR RIBONUCLEOPROTEIN 70 KD"/>
    <property type="match status" value="1"/>
</dbReference>
<feature type="region of interest" description="Disordered" evidence="4">
    <location>
        <begin position="161"/>
        <end position="217"/>
    </location>
</feature>
<evidence type="ECO:0000256" key="4">
    <source>
        <dbReference type="SAM" id="MobiDB-lite"/>
    </source>
</evidence>
<dbReference type="GO" id="GO:0017069">
    <property type="term" value="F:snRNA binding"/>
    <property type="evidence" value="ECO:0000318"/>
    <property type="project" value="GO_Central"/>
</dbReference>
<dbReference type="PROSITE" id="PS50102">
    <property type="entry name" value="RRM"/>
    <property type="match status" value="1"/>
</dbReference>
<organism evidence="6 7">
    <name type="scientific">Klebsormidium nitens</name>
    <name type="common">Green alga</name>
    <name type="synonym">Ulothrix nitens</name>
    <dbReference type="NCBI Taxonomy" id="105231"/>
    <lineage>
        <taxon>Eukaryota</taxon>
        <taxon>Viridiplantae</taxon>
        <taxon>Streptophyta</taxon>
        <taxon>Klebsormidiophyceae</taxon>
        <taxon>Klebsormidiales</taxon>
        <taxon>Klebsormidiaceae</taxon>
        <taxon>Klebsormidium</taxon>
    </lineage>
</organism>
<proteinExistence type="predicted"/>
<dbReference type="GO" id="GO:0000398">
    <property type="term" value="P:mRNA splicing, via spliceosome"/>
    <property type="evidence" value="ECO:0000318"/>
    <property type="project" value="GO_Central"/>
</dbReference>
<dbReference type="OMA" id="FERSRVM"/>
<dbReference type="PANTHER" id="PTHR13952:SF6">
    <property type="entry name" value="U11_U12 SMALL NUCLEAR RIBONUCLEOPROTEIN 35 KDA PROTEIN"/>
    <property type="match status" value="1"/>
</dbReference>
<comment type="subcellular location">
    <subcellularLocation>
        <location evidence="1">Nucleus</location>
    </subcellularLocation>
</comment>
<dbReference type="SUPFAM" id="SSF54928">
    <property type="entry name" value="RNA-binding domain, RBD"/>
    <property type="match status" value="1"/>
</dbReference>
<dbReference type="Proteomes" id="UP000054558">
    <property type="component" value="Unassembled WGS sequence"/>
</dbReference>
<dbReference type="InterPro" id="IPR051183">
    <property type="entry name" value="U1_U11-U12_snRNP_70-35kDa"/>
</dbReference>
<dbReference type="EMBL" id="DF237706">
    <property type="protein sequence ID" value="GAQ91278.1"/>
    <property type="molecule type" value="Genomic_DNA"/>
</dbReference>